<dbReference type="Proteomes" id="UP000673394">
    <property type="component" value="Unassembled WGS sequence"/>
</dbReference>
<proteinExistence type="inferred from homology"/>
<dbReference type="PANTHER" id="PTHR34975">
    <property type="entry name" value="SPORE GERMINATION PROTEIN A2"/>
    <property type="match status" value="1"/>
</dbReference>
<evidence type="ECO:0000256" key="2">
    <source>
        <dbReference type="ARBA" id="ARBA00007998"/>
    </source>
</evidence>
<comment type="subcellular location">
    <subcellularLocation>
        <location evidence="1">Membrane</location>
        <topology evidence="1">Multi-pass membrane protein</topology>
    </subcellularLocation>
</comment>
<dbReference type="InterPro" id="IPR004761">
    <property type="entry name" value="Spore_GerAB"/>
</dbReference>
<evidence type="ECO:0000313" key="10">
    <source>
        <dbReference type="Proteomes" id="UP000673394"/>
    </source>
</evidence>
<feature type="transmembrane region" description="Helical" evidence="8">
    <location>
        <begin position="47"/>
        <end position="68"/>
    </location>
</feature>
<dbReference type="Gene3D" id="1.20.1740.10">
    <property type="entry name" value="Amino acid/polyamine transporter I"/>
    <property type="match status" value="1"/>
</dbReference>
<sequence>MTGLSLKPNEANSITLLQFILIIHSMQLGVGVISMPRDLALTGGTDGWMALLIGYAASIIASILIVQIMKKYPNGTIIELITHYFGRFVGYVMTLIFGVYMCLFAYLILDRMVLLIRSWIMQQSQDYVLMILFVVPAYMIVKGGIRTIGRYAEIVVICSLWMPLVLLSLLNDAHWLYLLPVLKEGWIPVLRTVNTTIISFMGFEATFFIYPHLENKKKAILGVVIANTLTLFVYLYVTILCFVVYSPDEIQFFNDSMLTVVKVIEYRFLERFDIVMLTCYLLVISKTWIPALYMAVYCSKRLFHSGKIGKHLVILLTGMVVVTYIWEPGWNASTKAMHYFSNFGIIMVYLFPLGLWAVLSVMTSFPRWQK</sequence>
<evidence type="ECO:0000256" key="8">
    <source>
        <dbReference type="SAM" id="Phobius"/>
    </source>
</evidence>
<feature type="transmembrane region" description="Helical" evidence="8">
    <location>
        <begin position="274"/>
        <end position="296"/>
    </location>
</feature>
<dbReference type="EMBL" id="JAGKSP010000005">
    <property type="protein sequence ID" value="MBP3964149.1"/>
    <property type="molecule type" value="Genomic_DNA"/>
</dbReference>
<comment type="similarity">
    <text evidence="2">Belongs to the amino acid-polyamine-organocation (APC) superfamily. Spore germination protein (SGP) (TC 2.A.3.9) family.</text>
</comment>
<keyword evidence="6 8" id="KW-1133">Transmembrane helix</keyword>
<feature type="transmembrane region" description="Helical" evidence="8">
    <location>
        <begin position="12"/>
        <end position="35"/>
    </location>
</feature>
<name>A0ABS5CDU4_9BACL</name>
<evidence type="ECO:0000256" key="3">
    <source>
        <dbReference type="ARBA" id="ARBA00022448"/>
    </source>
</evidence>
<dbReference type="NCBIfam" id="TIGR00912">
    <property type="entry name" value="2A0309"/>
    <property type="match status" value="1"/>
</dbReference>
<feature type="transmembrane region" description="Helical" evidence="8">
    <location>
        <begin position="346"/>
        <end position="365"/>
    </location>
</feature>
<evidence type="ECO:0000256" key="6">
    <source>
        <dbReference type="ARBA" id="ARBA00022989"/>
    </source>
</evidence>
<dbReference type="PANTHER" id="PTHR34975:SF2">
    <property type="entry name" value="SPORE GERMINATION PROTEIN A2"/>
    <property type="match status" value="1"/>
</dbReference>
<evidence type="ECO:0000256" key="1">
    <source>
        <dbReference type="ARBA" id="ARBA00004141"/>
    </source>
</evidence>
<protein>
    <submittedName>
        <fullName evidence="9">Endospore germination permease</fullName>
    </submittedName>
</protein>
<comment type="caution">
    <text evidence="9">The sequence shown here is derived from an EMBL/GenBank/DDBJ whole genome shotgun (WGS) entry which is preliminary data.</text>
</comment>
<evidence type="ECO:0000256" key="4">
    <source>
        <dbReference type="ARBA" id="ARBA00022544"/>
    </source>
</evidence>
<feature type="transmembrane region" description="Helical" evidence="8">
    <location>
        <begin position="127"/>
        <end position="145"/>
    </location>
</feature>
<feature type="transmembrane region" description="Helical" evidence="8">
    <location>
        <begin position="88"/>
        <end position="107"/>
    </location>
</feature>
<keyword evidence="3" id="KW-0813">Transport</keyword>
<accession>A0ABS5CDU4</accession>
<keyword evidence="4" id="KW-0309">Germination</keyword>
<keyword evidence="10" id="KW-1185">Reference proteome</keyword>
<evidence type="ECO:0000313" key="9">
    <source>
        <dbReference type="EMBL" id="MBP3964149.1"/>
    </source>
</evidence>
<feature type="transmembrane region" description="Helical" evidence="8">
    <location>
        <begin position="190"/>
        <end position="210"/>
    </location>
</feature>
<evidence type="ECO:0000256" key="5">
    <source>
        <dbReference type="ARBA" id="ARBA00022692"/>
    </source>
</evidence>
<organism evidence="9 10">
    <name type="scientific">Paenibacillus lignilyticus</name>
    <dbReference type="NCBI Taxonomy" id="1172615"/>
    <lineage>
        <taxon>Bacteria</taxon>
        <taxon>Bacillati</taxon>
        <taxon>Bacillota</taxon>
        <taxon>Bacilli</taxon>
        <taxon>Bacillales</taxon>
        <taxon>Paenibacillaceae</taxon>
        <taxon>Paenibacillus</taxon>
    </lineage>
</organism>
<feature type="transmembrane region" description="Helical" evidence="8">
    <location>
        <begin position="152"/>
        <end position="170"/>
    </location>
</feature>
<dbReference type="Pfam" id="PF03845">
    <property type="entry name" value="Spore_permease"/>
    <property type="match status" value="1"/>
</dbReference>
<evidence type="ECO:0000256" key="7">
    <source>
        <dbReference type="ARBA" id="ARBA00023136"/>
    </source>
</evidence>
<reference evidence="9 10" key="1">
    <citation type="submission" date="2021-04" db="EMBL/GenBank/DDBJ databases">
        <title>Paenibacillus sp. DLE-14 whole genome sequence.</title>
        <authorList>
            <person name="Ham Y.J."/>
        </authorList>
    </citation>
    <scope>NUCLEOTIDE SEQUENCE [LARGE SCALE GENOMIC DNA]</scope>
    <source>
        <strain evidence="9 10">DLE-14</strain>
    </source>
</reference>
<dbReference type="RefSeq" id="WP_210659187.1">
    <property type="nucleotide sequence ID" value="NZ_JAGKSP010000005.1"/>
</dbReference>
<gene>
    <name evidence="9" type="ORF">I8J30_15640</name>
</gene>
<feature type="transmembrane region" description="Helical" evidence="8">
    <location>
        <begin position="219"/>
        <end position="245"/>
    </location>
</feature>
<feature type="transmembrane region" description="Helical" evidence="8">
    <location>
        <begin position="308"/>
        <end position="326"/>
    </location>
</feature>
<keyword evidence="5 8" id="KW-0812">Transmembrane</keyword>
<keyword evidence="7 8" id="KW-0472">Membrane</keyword>